<feature type="transmembrane region" description="Helical" evidence="13">
    <location>
        <begin position="120"/>
        <end position="140"/>
    </location>
</feature>
<reference evidence="15 16" key="1">
    <citation type="journal article" date="2016" name="Nat. Commun.">
        <title>Thousands of microbial genomes shed light on interconnected biogeochemical processes in an aquifer system.</title>
        <authorList>
            <person name="Anantharaman K."/>
            <person name="Brown C.T."/>
            <person name="Hug L.A."/>
            <person name="Sharon I."/>
            <person name="Castelle C.J."/>
            <person name="Probst A.J."/>
            <person name="Thomas B.C."/>
            <person name="Singh A."/>
            <person name="Wilkins M.J."/>
            <person name="Karaoz U."/>
            <person name="Brodie E.L."/>
            <person name="Williams K.H."/>
            <person name="Hubbard S.S."/>
            <person name="Banfield J.F."/>
        </authorList>
    </citation>
    <scope>NUCLEOTIDE SEQUENCE [LARGE SCALE GENOMIC DNA]</scope>
</reference>
<evidence type="ECO:0000313" key="16">
    <source>
        <dbReference type="Proteomes" id="UP000176451"/>
    </source>
</evidence>
<organism evidence="15 16">
    <name type="scientific">Candidatus Berkelbacteria bacterium RIFCSPHIGHO2_12_FULL_36_9</name>
    <dbReference type="NCBI Taxonomy" id="1797469"/>
    <lineage>
        <taxon>Bacteria</taxon>
        <taxon>Candidatus Berkelbacteria</taxon>
    </lineage>
</organism>
<comment type="cofactor">
    <cofactor evidence="1">
        <name>Zn(2+)</name>
        <dbReference type="ChEBI" id="CHEBI:29105"/>
    </cofactor>
</comment>
<proteinExistence type="inferred from homology"/>
<dbReference type="Proteomes" id="UP000176451">
    <property type="component" value="Unassembled WGS sequence"/>
</dbReference>
<evidence type="ECO:0000256" key="3">
    <source>
        <dbReference type="ARBA" id="ARBA00007931"/>
    </source>
</evidence>
<dbReference type="InterPro" id="IPR008915">
    <property type="entry name" value="Peptidase_M50"/>
</dbReference>
<feature type="transmembrane region" description="Helical" evidence="13">
    <location>
        <begin position="92"/>
        <end position="114"/>
    </location>
</feature>
<comment type="caution">
    <text evidence="15">The sequence shown here is derived from an EMBL/GenBank/DDBJ whole genome shotgun (WGS) entry which is preliminary data.</text>
</comment>
<keyword evidence="5" id="KW-0645">Protease</keyword>
<keyword evidence="11" id="KW-0482">Metalloprotease</keyword>
<evidence type="ECO:0000256" key="4">
    <source>
        <dbReference type="ARBA" id="ARBA00022475"/>
    </source>
</evidence>
<feature type="transmembrane region" description="Helical" evidence="13">
    <location>
        <begin position="161"/>
        <end position="177"/>
    </location>
</feature>
<sequence length="206" mass="23107">MLLNLINNPQQFVAYLTALLAAITIHEYAHAWMANRLGDPTAKDLGRLSFNPLAHLDPLGTLFLLLAGFGWGKPVPVNSSNLKNEVIDNIKISLAGPFSNLIFAFLLGLIIKFIPLPTLTFNFFVIIIIINLVLMVFNLLPIPPLDGSHILELFLPKDIFYLLRQFGLMILFFLLIFSNTFPLLNTIISATISIFFEVIFKIPVQL</sequence>
<evidence type="ECO:0000256" key="6">
    <source>
        <dbReference type="ARBA" id="ARBA00022692"/>
    </source>
</evidence>
<keyword evidence="12 13" id="KW-0472">Membrane</keyword>
<keyword evidence="6 13" id="KW-0812">Transmembrane</keyword>
<evidence type="ECO:0000256" key="10">
    <source>
        <dbReference type="ARBA" id="ARBA00022989"/>
    </source>
</evidence>
<dbReference type="PANTHER" id="PTHR35864">
    <property type="entry name" value="ZINC METALLOPROTEASE MJ0611-RELATED"/>
    <property type="match status" value="1"/>
</dbReference>
<name>A0A1F5EKT5_9BACT</name>
<keyword evidence="9" id="KW-0862">Zinc</keyword>
<feature type="transmembrane region" description="Helical" evidence="13">
    <location>
        <begin position="12"/>
        <end position="33"/>
    </location>
</feature>
<evidence type="ECO:0000256" key="9">
    <source>
        <dbReference type="ARBA" id="ARBA00022833"/>
    </source>
</evidence>
<evidence type="ECO:0000256" key="12">
    <source>
        <dbReference type="ARBA" id="ARBA00023136"/>
    </source>
</evidence>
<evidence type="ECO:0000256" key="13">
    <source>
        <dbReference type="SAM" id="Phobius"/>
    </source>
</evidence>
<dbReference type="EMBL" id="MEZV01000008">
    <property type="protein sequence ID" value="OGD67834.1"/>
    <property type="molecule type" value="Genomic_DNA"/>
</dbReference>
<evidence type="ECO:0000256" key="7">
    <source>
        <dbReference type="ARBA" id="ARBA00022723"/>
    </source>
</evidence>
<evidence type="ECO:0000256" key="8">
    <source>
        <dbReference type="ARBA" id="ARBA00022801"/>
    </source>
</evidence>
<accession>A0A1F5EKT5</accession>
<evidence type="ECO:0000256" key="5">
    <source>
        <dbReference type="ARBA" id="ARBA00022670"/>
    </source>
</evidence>
<feature type="transmembrane region" description="Helical" evidence="13">
    <location>
        <begin position="183"/>
        <end position="200"/>
    </location>
</feature>
<evidence type="ECO:0000313" key="15">
    <source>
        <dbReference type="EMBL" id="OGD67834.1"/>
    </source>
</evidence>
<keyword evidence="7" id="KW-0479">Metal-binding</keyword>
<dbReference type="InterPro" id="IPR052348">
    <property type="entry name" value="Metallopeptidase_M50B"/>
</dbReference>
<dbReference type="GO" id="GO:0008237">
    <property type="term" value="F:metallopeptidase activity"/>
    <property type="evidence" value="ECO:0007669"/>
    <property type="project" value="UniProtKB-KW"/>
</dbReference>
<gene>
    <name evidence="15" type="ORF">A3F08_02830</name>
</gene>
<dbReference type="GO" id="GO:0006508">
    <property type="term" value="P:proteolysis"/>
    <property type="evidence" value="ECO:0007669"/>
    <property type="project" value="UniProtKB-KW"/>
</dbReference>
<dbReference type="GO" id="GO:0046872">
    <property type="term" value="F:metal ion binding"/>
    <property type="evidence" value="ECO:0007669"/>
    <property type="project" value="UniProtKB-KW"/>
</dbReference>
<keyword evidence="8" id="KW-0378">Hydrolase</keyword>
<dbReference type="GO" id="GO:0005886">
    <property type="term" value="C:plasma membrane"/>
    <property type="evidence" value="ECO:0007669"/>
    <property type="project" value="UniProtKB-SubCell"/>
</dbReference>
<feature type="transmembrane region" description="Helical" evidence="13">
    <location>
        <begin position="53"/>
        <end position="71"/>
    </location>
</feature>
<dbReference type="Pfam" id="PF02163">
    <property type="entry name" value="Peptidase_M50"/>
    <property type="match status" value="1"/>
</dbReference>
<comment type="subcellular location">
    <subcellularLocation>
        <location evidence="2">Cell membrane</location>
        <topology evidence="2">Multi-pass membrane protein</topology>
    </subcellularLocation>
</comment>
<evidence type="ECO:0000256" key="2">
    <source>
        <dbReference type="ARBA" id="ARBA00004651"/>
    </source>
</evidence>
<feature type="domain" description="Peptidase M50" evidence="14">
    <location>
        <begin position="121"/>
        <end position="170"/>
    </location>
</feature>
<keyword evidence="4" id="KW-1003">Cell membrane</keyword>
<protein>
    <recommendedName>
        <fullName evidence="14">Peptidase M50 domain-containing protein</fullName>
    </recommendedName>
</protein>
<evidence type="ECO:0000256" key="11">
    <source>
        <dbReference type="ARBA" id="ARBA00023049"/>
    </source>
</evidence>
<dbReference type="InterPro" id="IPR044537">
    <property type="entry name" value="Rip2-like"/>
</dbReference>
<dbReference type="PANTHER" id="PTHR35864:SF1">
    <property type="entry name" value="ZINC METALLOPROTEASE YWHC-RELATED"/>
    <property type="match status" value="1"/>
</dbReference>
<dbReference type="AlphaFoldDB" id="A0A1F5EKT5"/>
<comment type="similarity">
    <text evidence="3">Belongs to the peptidase M50B family.</text>
</comment>
<evidence type="ECO:0000256" key="1">
    <source>
        <dbReference type="ARBA" id="ARBA00001947"/>
    </source>
</evidence>
<keyword evidence="10 13" id="KW-1133">Transmembrane helix</keyword>
<dbReference type="CDD" id="cd06158">
    <property type="entry name" value="S2P-M50_like_1"/>
    <property type="match status" value="1"/>
</dbReference>
<evidence type="ECO:0000259" key="14">
    <source>
        <dbReference type="Pfam" id="PF02163"/>
    </source>
</evidence>